<sequence>MLLLELINNSNKNYVAEDIKDMIPYFNKKDVTLGISESFEDDKQLIRIHCEDEEYNQKMLKLLSLHVGNVLYKVVIDEFCGDNIGKSLTKNYPFLKYDDIKALKEMIFKALRDEEEGIDESVIYFMNRKNSIVEKIAQCLEENKEVNIQGLITFRMKEFKEDLESIVEKVVEKYMVEKEYNEFIKLLKYFVEVQESKLKEVHIMIDEKGDYIVKDEYGNDILNNLMDELYETKYTSKVTSEDLIISGLITTAPEKVIIHSVHNCINKELIETIKNVFENRVSYCEDCKQCEALKSKTKI</sequence>
<evidence type="ECO:0000313" key="1">
    <source>
        <dbReference type="EMBL" id="MPM73744.1"/>
    </source>
</evidence>
<organism evidence="1">
    <name type="scientific">bioreactor metagenome</name>
    <dbReference type="NCBI Taxonomy" id="1076179"/>
    <lineage>
        <taxon>unclassified sequences</taxon>
        <taxon>metagenomes</taxon>
        <taxon>ecological metagenomes</taxon>
    </lineage>
</organism>
<name>A0A645C9Z1_9ZZZZ</name>
<evidence type="ECO:0008006" key="2">
    <source>
        <dbReference type="Google" id="ProtNLM"/>
    </source>
</evidence>
<accession>A0A645C9Z1</accession>
<dbReference type="InterPro" id="IPR014199">
    <property type="entry name" value="Spore_YtxC"/>
</dbReference>
<reference evidence="1" key="1">
    <citation type="submission" date="2019-08" db="EMBL/GenBank/DDBJ databases">
        <authorList>
            <person name="Kucharzyk K."/>
            <person name="Murdoch R.W."/>
            <person name="Higgins S."/>
            <person name="Loffler F."/>
        </authorList>
    </citation>
    <scope>NUCLEOTIDE SEQUENCE</scope>
</reference>
<dbReference type="EMBL" id="VSSQ01025540">
    <property type="protein sequence ID" value="MPM73744.1"/>
    <property type="molecule type" value="Genomic_DNA"/>
</dbReference>
<comment type="caution">
    <text evidence="1">The sequence shown here is derived from an EMBL/GenBank/DDBJ whole genome shotgun (WGS) entry which is preliminary data.</text>
</comment>
<gene>
    <name evidence="1" type="ORF">SDC9_120726</name>
</gene>
<dbReference type="AlphaFoldDB" id="A0A645C9Z1"/>
<proteinExistence type="predicted"/>
<protein>
    <recommendedName>
        <fullName evidence="2">Sporulation protein YtxC</fullName>
    </recommendedName>
</protein>
<dbReference type="Pfam" id="PF08812">
    <property type="entry name" value="YtxC"/>
    <property type="match status" value="1"/>
</dbReference>
<dbReference type="NCBIfam" id="TIGR02834">
    <property type="entry name" value="spo_ytxC"/>
    <property type="match status" value="1"/>
</dbReference>